<keyword evidence="1" id="KW-0489">Methyltransferase</keyword>
<dbReference type="Pfam" id="PF03492">
    <property type="entry name" value="Methyltransf_7"/>
    <property type="match status" value="1"/>
</dbReference>
<evidence type="ECO:0000256" key="2">
    <source>
        <dbReference type="ARBA" id="ARBA00022679"/>
    </source>
</evidence>
<gene>
    <name evidence="5" type="ORF">Tsubulata_017059</name>
</gene>
<dbReference type="Gene3D" id="3.40.50.150">
    <property type="entry name" value="Vaccinia Virus protein VP39"/>
    <property type="match status" value="1"/>
</dbReference>
<dbReference type="GO" id="GO:0032259">
    <property type="term" value="P:methylation"/>
    <property type="evidence" value="ECO:0007669"/>
    <property type="project" value="UniProtKB-KW"/>
</dbReference>
<dbReference type="OrthoDB" id="1523883at2759"/>
<dbReference type="EMBL" id="JAKUCV010007814">
    <property type="protein sequence ID" value="KAJ4821912.1"/>
    <property type="molecule type" value="Genomic_DNA"/>
</dbReference>
<dbReference type="GO" id="GO:0046872">
    <property type="term" value="F:metal ion binding"/>
    <property type="evidence" value="ECO:0007669"/>
    <property type="project" value="UniProtKB-KW"/>
</dbReference>
<evidence type="ECO:0000313" key="5">
    <source>
        <dbReference type="EMBL" id="KAJ4821912.1"/>
    </source>
</evidence>
<dbReference type="Proteomes" id="UP001141552">
    <property type="component" value="Unassembled WGS sequence"/>
</dbReference>
<dbReference type="InterPro" id="IPR029063">
    <property type="entry name" value="SAM-dependent_MTases_sf"/>
</dbReference>
<keyword evidence="4" id="KW-0460">Magnesium</keyword>
<dbReference type="Gene3D" id="1.10.1200.270">
    <property type="entry name" value="Methyltransferase, alpha-helical capping domain"/>
    <property type="match status" value="1"/>
</dbReference>
<protein>
    <submittedName>
        <fullName evidence="5">Uncharacterized protein</fullName>
    </submittedName>
</protein>
<evidence type="ECO:0000256" key="3">
    <source>
        <dbReference type="ARBA" id="ARBA00022723"/>
    </source>
</evidence>
<keyword evidence="2" id="KW-0808">Transferase</keyword>
<dbReference type="PANTHER" id="PTHR31009">
    <property type="entry name" value="S-ADENOSYL-L-METHIONINE:CARBOXYL METHYLTRANSFERASE FAMILY PROTEIN"/>
    <property type="match status" value="1"/>
</dbReference>
<evidence type="ECO:0000256" key="4">
    <source>
        <dbReference type="ARBA" id="ARBA00022842"/>
    </source>
</evidence>
<evidence type="ECO:0000313" key="6">
    <source>
        <dbReference type="Proteomes" id="UP001141552"/>
    </source>
</evidence>
<reference evidence="5" key="2">
    <citation type="journal article" date="2023" name="Plants (Basel)">
        <title>Annotation of the Turnera subulata (Passifloraceae) Draft Genome Reveals the S-Locus Evolved after the Divergence of Turneroideae from Passifloroideae in a Stepwise Manner.</title>
        <authorList>
            <person name="Henning P.M."/>
            <person name="Roalson E.H."/>
            <person name="Mir W."/>
            <person name="McCubbin A.G."/>
            <person name="Shore J.S."/>
        </authorList>
    </citation>
    <scope>NUCLEOTIDE SEQUENCE</scope>
    <source>
        <strain evidence="5">F60SS</strain>
    </source>
</reference>
<organism evidence="5 6">
    <name type="scientific">Turnera subulata</name>
    <dbReference type="NCBI Taxonomy" id="218843"/>
    <lineage>
        <taxon>Eukaryota</taxon>
        <taxon>Viridiplantae</taxon>
        <taxon>Streptophyta</taxon>
        <taxon>Embryophyta</taxon>
        <taxon>Tracheophyta</taxon>
        <taxon>Spermatophyta</taxon>
        <taxon>Magnoliopsida</taxon>
        <taxon>eudicotyledons</taxon>
        <taxon>Gunneridae</taxon>
        <taxon>Pentapetalae</taxon>
        <taxon>rosids</taxon>
        <taxon>fabids</taxon>
        <taxon>Malpighiales</taxon>
        <taxon>Passifloraceae</taxon>
        <taxon>Turnera</taxon>
    </lineage>
</organism>
<dbReference type="InterPro" id="IPR005299">
    <property type="entry name" value="MeTrfase_7"/>
</dbReference>
<comment type="caution">
    <text evidence="5">The sequence shown here is derived from an EMBL/GenBank/DDBJ whole genome shotgun (WGS) entry which is preliminary data.</text>
</comment>
<name>A0A9Q0IZ06_9ROSI</name>
<reference evidence="5" key="1">
    <citation type="submission" date="2022-02" db="EMBL/GenBank/DDBJ databases">
        <authorList>
            <person name="Henning P.M."/>
            <person name="McCubbin A.G."/>
            <person name="Shore J.S."/>
        </authorList>
    </citation>
    <scope>NUCLEOTIDE SEQUENCE</scope>
    <source>
        <strain evidence="5">F60SS</strain>
        <tissue evidence="5">Leaves</tissue>
    </source>
</reference>
<dbReference type="AlphaFoldDB" id="A0A9Q0IZ06"/>
<dbReference type="InterPro" id="IPR042086">
    <property type="entry name" value="MeTrfase_capping"/>
</dbReference>
<accession>A0A9Q0IZ06</accession>
<keyword evidence="6" id="KW-1185">Reference proteome</keyword>
<proteinExistence type="predicted"/>
<evidence type="ECO:0000256" key="1">
    <source>
        <dbReference type="ARBA" id="ARBA00022603"/>
    </source>
</evidence>
<keyword evidence="3" id="KW-0479">Metal-binding</keyword>
<dbReference type="GO" id="GO:0008168">
    <property type="term" value="F:methyltransferase activity"/>
    <property type="evidence" value="ECO:0007669"/>
    <property type="project" value="UniProtKB-KW"/>
</dbReference>
<sequence>MTGGDGPDSCYRNSTFRRTVVEEVMKVVKTDIQERLEFTINPKTFRIADFGCSVGPNTFLAMHGIIEALVLKYDPPLEFQVFFNDHINNDFNTLFKNIPSRRHQIFSAGVPGDFHTRVFPKASLHIGYSSNALHWLSKNPHELVNPNSPAWNKDSIYCSGHSQEVVKAYSAQFQRDMEQFLNARGREIVGGGLLIFTLLGVPDGGLFSQNYSGLFFDTLGSCLVDMLQEELINQDKVEAFNIPIYCPPIKELESFLEGNADFSLHRNYSTPSQTLDSYVEKQANIEPTVASVTAGVTSTVRAVAEEVIKQQFGEEIVDSLFGRFTQKFSKNYHQLAKKQPMTNITVVLKRKP</sequence>
<dbReference type="SUPFAM" id="SSF53335">
    <property type="entry name" value="S-adenosyl-L-methionine-dependent methyltransferases"/>
    <property type="match status" value="1"/>
</dbReference>